<keyword evidence="2" id="KW-1185">Reference proteome</keyword>
<reference evidence="1" key="1">
    <citation type="submission" date="2020-09" db="EMBL/GenBank/DDBJ databases">
        <title>Genome-Enabled Discovery of Anthraquinone Biosynthesis in Senna tora.</title>
        <authorList>
            <person name="Kang S.-H."/>
            <person name="Pandey R.P."/>
            <person name="Lee C.-M."/>
            <person name="Sim J.-S."/>
            <person name="Jeong J.-T."/>
            <person name="Choi B.-S."/>
            <person name="Jung M."/>
            <person name="Ginzburg D."/>
            <person name="Zhao K."/>
            <person name="Won S.Y."/>
            <person name="Oh T.-J."/>
            <person name="Yu Y."/>
            <person name="Kim N.-H."/>
            <person name="Lee O.R."/>
            <person name="Lee T.-H."/>
            <person name="Bashyal P."/>
            <person name="Kim T.-S."/>
            <person name="Lee W.-H."/>
            <person name="Kawkins C."/>
            <person name="Kim C.-K."/>
            <person name="Kim J.S."/>
            <person name="Ahn B.O."/>
            <person name="Rhee S.Y."/>
            <person name="Sohng J.K."/>
        </authorList>
    </citation>
    <scope>NUCLEOTIDE SEQUENCE</scope>
    <source>
        <tissue evidence="1">Leaf</tissue>
    </source>
</reference>
<evidence type="ECO:0000313" key="2">
    <source>
        <dbReference type="Proteomes" id="UP000634136"/>
    </source>
</evidence>
<name>A0A834XEF3_9FABA</name>
<proteinExistence type="predicted"/>
<sequence length="45" mass="4793">MLAAETTCTRCHTRHSDQLLARHSEQTAASFHLIATTPGTASVVA</sequence>
<evidence type="ECO:0000313" key="1">
    <source>
        <dbReference type="EMBL" id="KAF7843925.1"/>
    </source>
</evidence>
<accession>A0A834XEF3</accession>
<dbReference type="Proteomes" id="UP000634136">
    <property type="component" value="Unassembled WGS sequence"/>
</dbReference>
<organism evidence="1 2">
    <name type="scientific">Senna tora</name>
    <dbReference type="NCBI Taxonomy" id="362788"/>
    <lineage>
        <taxon>Eukaryota</taxon>
        <taxon>Viridiplantae</taxon>
        <taxon>Streptophyta</taxon>
        <taxon>Embryophyta</taxon>
        <taxon>Tracheophyta</taxon>
        <taxon>Spermatophyta</taxon>
        <taxon>Magnoliopsida</taxon>
        <taxon>eudicotyledons</taxon>
        <taxon>Gunneridae</taxon>
        <taxon>Pentapetalae</taxon>
        <taxon>rosids</taxon>
        <taxon>fabids</taxon>
        <taxon>Fabales</taxon>
        <taxon>Fabaceae</taxon>
        <taxon>Caesalpinioideae</taxon>
        <taxon>Cassia clade</taxon>
        <taxon>Senna</taxon>
    </lineage>
</organism>
<comment type="caution">
    <text evidence="1">The sequence shown here is derived from an EMBL/GenBank/DDBJ whole genome shotgun (WGS) entry which is preliminary data.</text>
</comment>
<protein>
    <submittedName>
        <fullName evidence="1">Uncharacterized protein</fullName>
    </submittedName>
</protein>
<gene>
    <name evidence="1" type="ORF">G2W53_000830</name>
</gene>
<dbReference type="AlphaFoldDB" id="A0A834XEF3"/>
<dbReference type="EMBL" id="JAAIUW010000001">
    <property type="protein sequence ID" value="KAF7843925.1"/>
    <property type="molecule type" value="Genomic_DNA"/>
</dbReference>